<organism evidence="2 3">
    <name type="scientific">Dermatophagoides pteronyssinus</name>
    <name type="common">European house dust mite</name>
    <dbReference type="NCBI Taxonomy" id="6956"/>
    <lineage>
        <taxon>Eukaryota</taxon>
        <taxon>Metazoa</taxon>
        <taxon>Ecdysozoa</taxon>
        <taxon>Arthropoda</taxon>
        <taxon>Chelicerata</taxon>
        <taxon>Arachnida</taxon>
        <taxon>Acari</taxon>
        <taxon>Acariformes</taxon>
        <taxon>Sarcoptiformes</taxon>
        <taxon>Astigmata</taxon>
        <taxon>Psoroptidia</taxon>
        <taxon>Analgoidea</taxon>
        <taxon>Pyroglyphidae</taxon>
        <taxon>Dermatophagoidinae</taxon>
        <taxon>Dermatophagoides</taxon>
    </lineage>
</organism>
<protein>
    <recommendedName>
        <fullName evidence="4">Gustatory receptor</fullName>
    </recommendedName>
</protein>
<feature type="transmembrane region" description="Helical" evidence="1">
    <location>
        <begin position="92"/>
        <end position="110"/>
    </location>
</feature>
<gene>
    <name evidence="2" type="ORF">DERP_010787</name>
</gene>
<reference evidence="2 3" key="2">
    <citation type="journal article" date="2022" name="Mol. Biol. Evol.">
        <title>Comparative Genomics Reveals Insights into the Divergent Evolution of Astigmatic Mites and Household Pest Adaptations.</title>
        <authorList>
            <person name="Xiong Q."/>
            <person name="Wan A.T."/>
            <person name="Liu X."/>
            <person name="Fung C.S."/>
            <person name="Xiao X."/>
            <person name="Malainual N."/>
            <person name="Hou J."/>
            <person name="Wang L."/>
            <person name="Wang M."/>
            <person name="Yang K.Y."/>
            <person name="Cui Y."/>
            <person name="Leung E.L."/>
            <person name="Nong W."/>
            <person name="Shin S.K."/>
            <person name="Au S.W."/>
            <person name="Jeong K.Y."/>
            <person name="Chew F.T."/>
            <person name="Hui J.H."/>
            <person name="Leung T.F."/>
            <person name="Tungtrongchitr A."/>
            <person name="Zhong N."/>
            <person name="Liu Z."/>
            <person name="Tsui S.K."/>
        </authorList>
    </citation>
    <scope>NUCLEOTIDE SEQUENCE [LARGE SCALE GENOMIC DNA]</scope>
    <source>
        <strain evidence="2">Derp</strain>
    </source>
</reference>
<evidence type="ECO:0000313" key="3">
    <source>
        <dbReference type="Proteomes" id="UP000887458"/>
    </source>
</evidence>
<keyword evidence="1" id="KW-0472">Membrane</keyword>
<feature type="transmembrane region" description="Helical" evidence="1">
    <location>
        <begin position="171"/>
        <end position="189"/>
    </location>
</feature>
<keyword evidence="1" id="KW-1133">Transmembrane helix</keyword>
<feature type="non-terminal residue" evidence="2">
    <location>
        <position position="1"/>
    </location>
</feature>
<keyword evidence="1" id="KW-0812">Transmembrane</keyword>
<feature type="transmembrane region" description="Helical" evidence="1">
    <location>
        <begin position="290"/>
        <end position="314"/>
    </location>
</feature>
<evidence type="ECO:0008006" key="4">
    <source>
        <dbReference type="Google" id="ProtNLM"/>
    </source>
</evidence>
<proteinExistence type="predicted"/>
<name>A0ABQ8J6S2_DERPT</name>
<feature type="transmembrane region" description="Helical" evidence="1">
    <location>
        <begin position="323"/>
        <end position="342"/>
    </location>
</feature>
<keyword evidence="3" id="KW-1185">Reference proteome</keyword>
<dbReference type="Proteomes" id="UP000887458">
    <property type="component" value="Unassembled WGS sequence"/>
</dbReference>
<dbReference type="EMBL" id="NJHN03000065">
    <property type="protein sequence ID" value="KAH9418233.1"/>
    <property type="molecule type" value="Genomic_DNA"/>
</dbReference>
<sequence>KNTKTVKMNLLSIIKFNNNNNNIYQIYFQHLFEITNNYNQKYRHYYQRIILFMIIMDLRFIYLMLNVDKNIQWHLINFNIVIVENFDQSLNIWLMTFFAAIIYFVWILYFRNNTKSTELIRLIFIDQDSKFFHNNIIIHNNVDDIGNSVDDDYQSKIPEYIVYRIRKFAFIYQKIFIVFYQSTFLYLFVYELKSLYLLYQFGYFDSINGLILIIFQCFLYIYMTMIAMKNIQICQLVGTFQIVITLSLFNKLKQIERIARNEKFSTLKFHSIRQIDKQLLQLIKNTDQTYGMMMSIFLLINYPTNAYLIMIFFIKKISIMNKIIFITIIIYQFSFIFLFHLIATRYAYHIHRPVKYIIIDYFSQSSISLLLNNRLKISLWIEKFHTKKFYGITYGGIEVITLKTFFKVK</sequence>
<evidence type="ECO:0000256" key="1">
    <source>
        <dbReference type="SAM" id="Phobius"/>
    </source>
</evidence>
<accession>A0ABQ8J6S2</accession>
<evidence type="ECO:0000313" key="2">
    <source>
        <dbReference type="EMBL" id="KAH9418233.1"/>
    </source>
</evidence>
<feature type="transmembrane region" description="Helical" evidence="1">
    <location>
        <begin position="201"/>
        <end position="221"/>
    </location>
</feature>
<comment type="caution">
    <text evidence="2">The sequence shown here is derived from an EMBL/GenBank/DDBJ whole genome shotgun (WGS) entry which is preliminary data.</text>
</comment>
<feature type="transmembrane region" description="Helical" evidence="1">
    <location>
        <begin position="45"/>
        <end position="65"/>
    </location>
</feature>
<reference evidence="2 3" key="1">
    <citation type="journal article" date="2018" name="J. Allergy Clin. Immunol.">
        <title>High-quality assembly of Dermatophagoides pteronyssinus genome and transcriptome reveals a wide range of novel allergens.</title>
        <authorList>
            <person name="Liu X.Y."/>
            <person name="Yang K.Y."/>
            <person name="Wang M.Q."/>
            <person name="Kwok J.S."/>
            <person name="Zeng X."/>
            <person name="Yang Z."/>
            <person name="Xiao X.J."/>
            <person name="Lau C.P."/>
            <person name="Li Y."/>
            <person name="Huang Z.M."/>
            <person name="Ba J.G."/>
            <person name="Yim A.K."/>
            <person name="Ouyang C.Y."/>
            <person name="Ngai S.M."/>
            <person name="Chan T.F."/>
            <person name="Leung E.L."/>
            <person name="Liu L."/>
            <person name="Liu Z.G."/>
            <person name="Tsui S.K."/>
        </authorList>
    </citation>
    <scope>NUCLEOTIDE SEQUENCE [LARGE SCALE GENOMIC DNA]</scope>
    <source>
        <strain evidence="2">Derp</strain>
    </source>
</reference>